<evidence type="ECO:0000256" key="2">
    <source>
        <dbReference type="ARBA" id="ARBA00022679"/>
    </source>
</evidence>
<keyword evidence="7" id="KW-1185">Reference proteome</keyword>
<dbReference type="PANTHER" id="PTHR47313:SF1">
    <property type="entry name" value="RIBOSOMAL RNA LARGE SUBUNIT METHYLTRANSFERASE K_L"/>
    <property type="match status" value="1"/>
</dbReference>
<organism evidence="6 7">
    <name type="scientific">Bradymonas sediminis</name>
    <dbReference type="NCBI Taxonomy" id="1548548"/>
    <lineage>
        <taxon>Bacteria</taxon>
        <taxon>Deltaproteobacteria</taxon>
        <taxon>Bradymonadales</taxon>
        <taxon>Bradymonadaceae</taxon>
        <taxon>Bradymonas</taxon>
    </lineage>
</organism>
<feature type="domain" description="Ribosomal RNA large subunit methyltransferase K/L-like methyltransferase" evidence="3">
    <location>
        <begin position="166"/>
        <end position="344"/>
    </location>
</feature>
<dbReference type="GO" id="GO:0003723">
    <property type="term" value="F:RNA binding"/>
    <property type="evidence" value="ECO:0007669"/>
    <property type="project" value="InterPro"/>
</dbReference>
<evidence type="ECO:0000313" key="6">
    <source>
        <dbReference type="EMBL" id="AWV90525.1"/>
    </source>
</evidence>
<dbReference type="InterPro" id="IPR004114">
    <property type="entry name" value="THUMP_dom"/>
</dbReference>
<dbReference type="RefSeq" id="WP_111336017.1">
    <property type="nucleotide sequence ID" value="NZ_CP030032.1"/>
</dbReference>
<sequence>MSQRYFATTLPGFEDELADEVKAIGGRKIEKVTGGVEFDATHRVFYRANYELRCANRVFLRVDEFRARDFPELYNKTRRYSWERLLSGANRVFVRGAARESHLMHSDRISDTVGHGLREHFEDDLKVAAPQIIDKIDGSAQLVLARLNDDRCELSLDSSGEHLYKRGWRQHAVEAPIRETTAAALLIRSGWVHRKPLVDPFCGSGTFLVEGAWLANKRAPGDMRDFAFQRWANFRQPLWDDVVNCGRQRTHACEAVRFYGFDANPDAVQAARQNAELAGVRGCAEIRQADISEFLPPCEAAGTVIANPPYGERLTQGSGPRKAYQILIDRFAEHFQGWRLALLLPSDITPNHPSLRFKEDIRFQNGGIRVRFWLARHR</sequence>
<dbReference type="Gene3D" id="3.40.50.150">
    <property type="entry name" value="Vaccinia Virus protein VP39"/>
    <property type="match status" value="1"/>
</dbReference>
<dbReference type="PANTHER" id="PTHR47313">
    <property type="entry name" value="RIBOSOMAL RNA LARGE SUBUNIT METHYLTRANSFERASE K/L"/>
    <property type="match status" value="1"/>
</dbReference>
<evidence type="ECO:0000259" key="5">
    <source>
        <dbReference type="Pfam" id="PF22020"/>
    </source>
</evidence>
<dbReference type="KEGG" id="bsed:DN745_14790"/>
<dbReference type="CDD" id="cd11715">
    <property type="entry name" value="THUMP_AdoMetMT"/>
    <property type="match status" value="1"/>
</dbReference>
<evidence type="ECO:0000313" key="7">
    <source>
        <dbReference type="Proteomes" id="UP000249799"/>
    </source>
</evidence>
<dbReference type="EMBL" id="CP030032">
    <property type="protein sequence ID" value="AWV90525.1"/>
    <property type="molecule type" value="Genomic_DNA"/>
</dbReference>
<keyword evidence="2" id="KW-0808">Transferase</keyword>
<dbReference type="OrthoDB" id="9809404at2"/>
<dbReference type="Pfam" id="PF02926">
    <property type="entry name" value="THUMP"/>
    <property type="match status" value="1"/>
</dbReference>
<dbReference type="CDD" id="cd02440">
    <property type="entry name" value="AdoMet_MTases"/>
    <property type="match status" value="1"/>
</dbReference>
<dbReference type="SUPFAM" id="SSF53335">
    <property type="entry name" value="S-adenosyl-L-methionine-dependent methyltransferases"/>
    <property type="match status" value="1"/>
</dbReference>
<dbReference type="GO" id="GO:0070043">
    <property type="term" value="F:rRNA (guanine-N7-)-methyltransferase activity"/>
    <property type="evidence" value="ECO:0007669"/>
    <property type="project" value="TreeGrafter"/>
</dbReference>
<dbReference type="AlphaFoldDB" id="A0A2Z4FP58"/>
<gene>
    <name evidence="6" type="ORF">DN745_14790</name>
</gene>
<evidence type="ECO:0000259" key="4">
    <source>
        <dbReference type="Pfam" id="PF02926"/>
    </source>
</evidence>
<feature type="domain" description="RlmL ferredoxin-like" evidence="5">
    <location>
        <begin position="5"/>
        <end position="59"/>
    </location>
</feature>
<name>A0A2Z4FP58_9DELT</name>
<dbReference type="Gene3D" id="3.30.2130.30">
    <property type="match status" value="1"/>
</dbReference>
<evidence type="ECO:0000256" key="1">
    <source>
        <dbReference type="ARBA" id="ARBA00022603"/>
    </source>
</evidence>
<dbReference type="Pfam" id="PF01170">
    <property type="entry name" value="UPF0020"/>
    <property type="match status" value="1"/>
</dbReference>
<feature type="domain" description="THUMP" evidence="4">
    <location>
        <begin position="67"/>
        <end position="128"/>
    </location>
</feature>
<proteinExistence type="predicted"/>
<dbReference type="InterPro" id="IPR029063">
    <property type="entry name" value="SAM-dependent_MTases_sf"/>
</dbReference>
<dbReference type="Pfam" id="PF22020">
    <property type="entry name" value="RlmL_1st"/>
    <property type="match status" value="1"/>
</dbReference>
<accession>A0A2Z4FP58</accession>
<keyword evidence="1" id="KW-0489">Methyltransferase</keyword>
<dbReference type="Proteomes" id="UP000249799">
    <property type="component" value="Chromosome"/>
</dbReference>
<reference evidence="6 7" key="1">
    <citation type="submission" date="2018-06" db="EMBL/GenBank/DDBJ databases">
        <title>Lujinxingia sediminis gen. nov. sp. nov., a new facultative anaerobic member of the class Deltaproteobacteria, and proposal of Lujinxingaceae fam. nov.</title>
        <authorList>
            <person name="Guo L.-Y."/>
            <person name="Li C.-M."/>
            <person name="Wang S."/>
            <person name="Du Z.-J."/>
        </authorList>
    </citation>
    <scope>NUCLEOTIDE SEQUENCE [LARGE SCALE GENOMIC DNA]</scope>
    <source>
        <strain evidence="6 7">FA350</strain>
    </source>
</reference>
<dbReference type="GO" id="GO:0008990">
    <property type="term" value="F:rRNA (guanine-N2-)-methyltransferase activity"/>
    <property type="evidence" value="ECO:0007669"/>
    <property type="project" value="TreeGrafter"/>
</dbReference>
<dbReference type="InterPro" id="IPR054170">
    <property type="entry name" value="RlmL_1st"/>
</dbReference>
<protein>
    <submittedName>
        <fullName evidence="6">Uncharacterized protein</fullName>
    </submittedName>
</protein>
<evidence type="ECO:0000259" key="3">
    <source>
        <dbReference type="Pfam" id="PF01170"/>
    </source>
</evidence>
<dbReference type="InterPro" id="IPR000241">
    <property type="entry name" value="RlmKL-like_Mtase"/>
</dbReference>